<dbReference type="CDD" id="cd04208">
    <property type="entry name" value="CuRO_2_CuNIR"/>
    <property type="match status" value="1"/>
</dbReference>
<evidence type="ECO:0000256" key="2">
    <source>
        <dbReference type="ARBA" id="ARBA00001973"/>
    </source>
</evidence>
<comment type="catalytic activity">
    <reaction evidence="11">
        <text>nitric oxide + Fe(III)-[cytochrome c] + H2O = Fe(II)-[cytochrome c] + nitrite + 2 H(+)</text>
        <dbReference type="Rhea" id="RHEA:15233"/>
        <dbReference type="Rhea" id="RHEA-COMP:10350"/>
        <dbReference type="Rhea" id="RHEA-COMP:14399"/>
        <dbReference type="ChEBI" id="CHEBI:15377"/>
        <dbReference type="ChEBI" id="CHEBI:15378"/>
        <dbReference type="ChEBI" id="CHEBI:16301"/>
        <dbReference type="ChEBI" id="CHEBI:16480"/>
        <dbReference type="ChEBI" id="CHEBI:29033"/>
        <dbReference type="ChEBI" id="CHEBI:29034"/>
        <dbReference type="EC" id="1.7.2.1"/>
    </reaction>
</comment>
<feature type="transmembrane region" description="Helical" evidence="13">
    <location>
        <begin position="78"/>
        <end position="95"/>
    </location>
</feature>
<evidence type="ECO:0000256" key="11">
    <source>
        <dbReference type="ARBA" id="ARBA00049340"/>
    </source>
</evidence>
<dbReference type="CDD" id="cd11020">
    <property type="entry name" value="CuRO_1_CuNIR"/>
    <property type="match status" value="1"/>
</dbReference>
<feature type="transmembrane region" description="Helical" evidence="13">
    <location>
        <begin position="317"/>
        <end position="339"/>
    </location>
</feature>
<evidence type="ECO:0000256" key="12">
    <source>
        <dbReference type="SAM" id="MobiDB-lite"/>
    </source>
</evidence>
<keyword evidence="7" id="KW-0479">Metal-binding</keyword>
<keyword evidence="8" id="KW-0677">Repeat</keyword>
<feature type="transmembrane region" description="Helical" evidence="13">
    <location>
        <begin position="186"/>
        <end position="205"/>
    </location>
</feature>
<feature type="transmembrane region" description="Helical" evidence="13">
    <location>
        <begin position="351"/>
        <end position="370"/>
    </location>
</feature>
<accession>A0ABZ2U566</accession>
<protein>
    <recommendedName>
        <fullName evidence="6">Copper-containing nitrite reductase</fullName>
        <ecNumber evidence="5">1.7.2.1</ecNumber>
    </recommendedName>
</protein>
<dbReference type="SUPFAM" id="SSF49503">
    <property type="entry name" value="Cupredoxins"/>
    <property type="match status" value="3"/>
</dbReference>
<evidence type="ECO:0000313" key="15">
    <source>
        <dbReference type="EMBL" id="WYY07739.1"/>
    </source>
</evidence>
<keyword evidence="13" id="KW-0812">Transmembrane</keyword>
<dbReference type="InterPro" id="IPR045087">
    <property type="entry name" value="Cu-oxidase_fam"/>
</dbReference>
<evidence type="ECO:0000259" key="14">
    <source>
        <dbReference type="Pfam" id="PF07732"/>
    </source>
</evidence>
<keyword evidence="10" id="KW-0186">Copper</keyword>
<dbReference type="Proteomes" id="UP001479933">
    <property type="component" value="Chromosome"/>
</dbReference>
<keyword evidence="9" id="KW-0560">Oxidoreductase</keyword>
<dbReference type="RefSeq" id="WP_066166147.1">
    <property type="nucleotide sequence ID" value="NZ_CP136137.1"/>
</dbReference>
<comment type="cofactor">
    <cofactor evidence="2">
        <name>Cu(2+)</name>
        <dbReference type="ChEBI" id="CHEBI:29036"/>
    </cofactor>
</comment>
<evidence type="ECO:0000256" key="9">
    <source>
        <dbReference type="ARBA" id="ARBA00023002"/>
    </source>
</evidence>
<comment type="similarity">
    <text evidence="3">Belongs to the multicopper oxidase family.</text>
</comment>
<feature type="domain" description="Plastocyanin-like" evidence="14">
    <location>
        <begin position="636"/>
        <end position="726"/>
    </location>
</feature>
<dbReference type="EC" id="1.7.2.1" evidence="5"/>
<evidence type="ECO:0000256" key="7">
    <source>
        <dbReference type="ARBA" id="ARBA00022723"/>
    </source>
</evidence>
<name>A0ABZ2U566_9ACTN</name>
<dbReference type="PANTHER" id="PTHR11709:SF394">
    <property type="entry name" value="FI03373P-RELATED"/>
    <property type="match status" value="1"/>
</dbReference>
<evidence type="ECO:0000256" key="8">
    <source>
        <dbReference type="ARBA" id="ARBA00022737"/>
    </source>
</evidence>
<evidence type="ECO:0000256" key="1">
    <source>
        <dbReference type="ARBA" id="ARBA00001960"/>
    </source>
</evidence>
<feature type="transmembrane region" description="Helical" evidence="13">
    <location>
        <begin position="243"/>
        <end position="260"/>
    </location>
</feature>
<feature type="transmembrane region" description="Helical" evidence="13">
    <location>
        <begin position="217"/>
        <end position="237"/>
    </location>
</feature>
<dbReference type="InterPro" id="IPR011707">
    <property type="entry name" value="Cu-oxidase-like_N"/>
</dbReference>
<evidence type="ECO:0000256" key="5">
    <source>
        <dbReference type="ARBA" id="ARBA00011882"/>
    </source>
</evidence>
<evidence type="ECO:0000256" key="6">
    <source>
        <dbReference type="ARBA" id="ARBA00017290"/>
    </source>
</evidence>
<feature type="transmembrane region" description="Helical" evidence="13">
    <location>
        <begin position="37"/>
        <end position="57"/>
    </location>
</feature>
<feature type="transmembrane region" description="Helical" evidence="13">
    <location>
        <begin position="382"/>
        <end position="402"/>
    </location>
</feature>
<feature type="transmembrane region" description="Helical" evidence="13">
    <location>
        <begin position="107"/>
        <end position="126"/>
    </location>
</feature>
<dbReference type="InterPro" id="IPR001287">
    <property type="entry name" value="NO2-reductase_Cu"/>
</dbReference>
<evidence type="ECO:0000256" key="3">
    <source>
        <dbReference type="ARBA" id="ARBA00010609"/>
    </source>
</evidence>
<dbReference type="InterPro" id="IPR008972">
    <property type="entry name" value="Cupredoxin"/>
</dbReference>
<gene>
    <name evidence="15" type="ORF">RVF87_01220</name>
</gene>
<evidence type="ECO:0000256" key="13">
    <source>
        <dbReference type="SAM" id="Phobius"/>
    </source>
</evidence>
<dbReference type="PANTHER" id="PTHR11709">
    <property type="entry name" value="MULTI-COPPER OXIDASE"/>
    <property type="match status" value="1"/>
</dbReference>
<feature type="transmembrane region" description="Helical" evidence="13">
    <location>
        <begin position="146"/>
        <end position="166"/>
    </location>
</feature>
<keyword evidence="16" id="KW-1185">Reference proteome</keyword>
<dbReference type="SUPFAM" id="SSF81442">
    <property type="entry name" value="Cytochrome c oxidase subunit I-like"/>
    <property type="match status" value="1"/>
</dbReference>
<dbReference type="Pfam" id="PF07732">
    <property type="entry name" value="Cu-oxidase_3"/>
    <property type="match status" value="1"/>
</dbReference>
<comment type="subunit">
    <text evidence="4">Homotrimer.</text>
</comment>
<reference evidence="15 16" key="1">
    <citation type="journal article" date="2023" name="Virus Evol.">
        <title>Computational host range prediction-The good, the bad, and the ugly.</title>
        <authorList>
            <person name="Howell A.A."/>
            <person name="Versoza C.J."/>
            <person name="Pfeifer S.P."/>
        </authorList>
    </citation>
    <scope>NUCLEOTIDE SEQUENCE [LARGE SCALE GENOMIC DNA]</scope>
    <source>
        <strain evidence="15 16">1610/1b</strain>
    </source>
</reference>
<proteinExistence type="inferred from homology"/>
<evidence type="ECO:0000256" key="4">
    <source>
        <dbReference type="ARBA" id="ARBA00011233"/>
    </source>
</evidence>
<keyword evidence="13" id="KW-0472">Membrane</keyword>
<keyword evidence="13" id="KW-1133">Transmembrane helix</keyword>
<dbReference type="Gene3D" id="2.60.40.420">
    <property type="entry name" value="Cupredoxins - blue copper proteins"/>
    <property type="match status" value="3"/>
</dbReference>
<evidence type="ECO:0000313" key="16">
    <source>
        <dbReference type="Proteomes" id="UP001479933"/>
    </source>
</evidence>
<dbReference type="EMBL" id="CP136137">
    <property type="protein sequence ID" value="WYY07739.1"/>
    <property type="molecule type" value="Genomic_DNA"/>
</dbReference>
<dbReference type="PRINTS" id="PR00695">
    <property type="entry name" value="CUNO2RDTASE"/>
</dbReference>
<feature type="transmembrane region" description="Helical" evidence="13">
    <location>
        <begin position="272"/>
        <end position="297"/>
    </location>
</feature>
<dbReference type="InterPro" id="IPR036927">
    <property type="entry name" value="Cyt_c_oxase-like_su1_sf"/>
</dbReference>
<comment type="cofactor">
    <cofactor evidence="1">
        <name>Cu(+)</name>
        <dbReference type="ChEBI" id="CHEBI:49552"/>
    </cofactor>
</comment>
<feature type="region of interest" description="Disordered" evidence="12">
    <location>
        <begin position="558"/>
        <end position="577"/>
    </location>
</feature>
<sequence>MTLRSWNVRTGLVVLTWLVALVGVTIAGDAVPASHWLMIHLLGLGAASNAILIWSWYFTEAVLRLSHTESRRSQAARLLLFNAGAVTVVIGYGVVGAADGGVRGGTWWAILAGALTAGAAIAWHGVDLVRRIRSALPSRFGGMVRYYVASAVFLLVGVGFGATMTRGDLPGDWPERSAVAHAGLNIFGWVGITVVGTLVTLWPTILRTRMADGVERAAARALPVLCGAVTLLVVGALIGVLTVAAVGVAAYAAAVGYIAWSHADEVRRKKPTGFASLSVLAGVLWLLGGLVVLAVAYATAPDWVTAYERLNVLTTALLGGFLAQVLLGALSYLIPVVLGRKPSATQQSMRVLDLGGPLRVGAANAGLAVWALPGEGWPHRLAAAVAVAALASFIPLAVWSAVKALRPTETDGPRPRPTQRPGGVVLGALAAGVAAVVVAGAVGVAIDPASVGLTGGNQSGVVATGHTTTVQIGIAGMRFTPGRIVVPRGDRLVIELTNTGDQTHDLVMPTGARTPRLAPGDHAALDAGIVGTSMQGWCSLPGHRQMGMVLDVVVPEAPAQNTPSSTTPDRHGETADLAADPGPDFVAHDPRMPPLPAGRVHRITLDVRDVERQVAPGVTVTQWPYGTVDADGRYRGGAPGPTLRGRVGDRFEVTLVNSASMGHSIDFHAGSLAPDRPMRTIQPGESLNYTFTATRSGVWLYHCSTMPMATHIANGMFGAVIIDPPNLPDVDQEYVLVQSEVFLGGPDGTADPDKIAAEKPDLVVFNGYANQYDHRPLTARVGQRVRIWVLAAGPNRGTAFHVVGGQFDTVWKEGAYLLRPDGPRSGGSQVLDLAPAQGGFVELTFPEAGHYPFVTHAMVDAERGAHGVIAVSPAR</sequence>
<evidence type="ECO:0000256" key="10">
    <source>
        <dbReference type="ARBA" id="ARBA00023008"/>
    </source>
</evidence>
<organism evidence="15 16">
    <name type="scientific">Gordonia hydrophobica</name>
    <dbReference type="NCBI Taxonomy" id="40516"/>
    <lineage>
        <taxon>Bacteria</taxon>
        <taxon>Bacillati</taxon>
        <taxon>Actinomycetota</taxon>
        <taxon>Actinomycetes</taxon>
        <taxon>Mycobacteriales</taxon>
        <taxon>Gordoniaceae</taxon>
        <taxon>Gordonia</taxon>
    </lineage>
</organism>
<feature type="transmembrane region" description="Helical" evidence="13">
    <location>
        <begin position="423"/>
        <end position="446"/>
    </location>
</feature>